<dbReference type="InterPro" id="IPR004875">
    <property type="entry name" value="DDE_SF_endonuclease_dom"/>
</dbReference>
<evidence type="ECO:0000313" key="5">
    <source>
        <dbReference type="Proteomes" id="UP000499080"/>
    </source>
</evidence>
<proteinExistence type="predicted"/>
<keyword evidence="2" id="KW-0238">DNA-binding</keyword>
<comment type="subcellular location">
    <subcellularLocation>
        <location evidence="1">Nucleus</location>
    </subcellularLocation>
</comment>
<sequence length="206" mass="23713">MVVQCLDQNVPVSGLMLQEKTEDFAKELDSNNEFKASNGWLENFKKKHNTFFRKLCGESASVDASSFEVWLSELPFLLKDYKADDFFNADETGLFCQCLRNKMAAFKGEECHGGKQSKLRETVLLAAKQSGKETLPHRRKGRSKKTRCFAKIKSFPIMYNSNKKAWMRSEIFDDWLKGFDKKNRCILPFIDNCNAHSNFPALKISQ</sequence>
<comment type="caution">
    <text evidence="4">The sequence shown here is derived from an EMBL/GenBank/DDBJ whole genome shotgun (WGS) entry which is preliminary data.</text>
</comment>
<dbReference type="SUPFAM" id="SSF46689">
    <property type="entry name" value="Homeodomain-like"/>
    <property type="match status" value="1"/>
</dbReference>
<evidence type="ECO:0000256" key="1">
    <source>
        <dbReference type="ARBA" id="ARBA00004123"/>
    </source>
</evidence>
<dbReference type="GO" id="GO:0003677">
    <property type="term" value="F:DNA binding"/>
    <property type="evidence" value="ECO:0007669"/>
    <property type="project" value="UniProtKB-KW"/>
</dbReference>
<name>A0A4Y2KTH1_ARAVE</name>
<dbReference type="PANTHER" id="PTHR19303">
    <property type="entry name" value="TRANSPOSON"/>
    <property type="match status" value="1"/>
</dbReference>
<dbReference type="Proteomes" id="UP000499080">
    <property type="component" value="Unassembled WGS sequence"/>
</dbReference>
<dbReference type="InterPro" id="IPR006600">
    <property type="entry name" value="HTH_CenpB_DNA-bd_dom"/>
</dbReference>
<feature type="domain" description="HTH CENPB-type" evidence="3">
    <location>
        <begin position="1"/>
        <end position="54"/>
    </location>
</feature>
<gene>
    <name evidence="4" type="primary">Tigd4_42</name>
    <name evidence="4" type="ORF">AVEN_249291_1</name>
</gene>
<evidence type="ECO:0000259" key="3">
    <source>
        <dbReference type="PROSITE" id="PS51253"/>
    </source>
</evidence>
<dbReference type="Pfam" id="PF03221">
    <property type="entry name" value="HTH_Tnp_Tc5"/>
    <property type="match status" value="1"/>
</dbReference>
<dbReference type="GO" id="GO:0005634">
    <property type="term" value="C:nucleus"/>
    <property type="evidence" value="ECO:0007669"/>
    <property type="project" value="UniProtKB-SubCell"/>
</dbReference>
<evidence type="ECO:0000313" key="4">
    <source>
        <dbReference type="EMBL" id="GBN05482.1"/>
    </source>
</evidence>
<organism evidence="4 5">
    <name type="scientific">Araneus ventricosus</name>
    <name type="common">Orbweaver spider</name>
    <name type="synonym">Epeira ventricosa</name>
    <dbReference type="NCBI Taxonomy" id="182803"/>
    <lineage>
        <taxon>Eukaryota</taxon>
        <taxon>Metazoa</taxon>
        <taxon>Ecdysozoa</taxon>
        <taxon>Arthropoda</taxon>
        <taxon>Chelicerata</taxon>
        <taxon>Arachnida</taxon>
        <taxon>Araneae</taxon>
        <taxon>Araneomorphae</taxon>
        <taxon>Entelegynae</taxon>
        <taxon>Araneoidea</taxon>
        <taxon>Araneidae</taxon>
        <taxon>Araneus</taxon>
    </lineage>
</organism>
<reference evidence="4 5" key="1">
    <citation type="journal article" date="2019" name="Sci. Rep.">
        <title>Orb-weaving spider Araneus ventricosus genome elucidates the spidroin gene catalogue.</title>
        <authorList>
            <person name="Kono N."/>
            <person name="Nakamura H."/>
            <person name="Ohtoshi R."/>
            <person name="Moran D.A.P."/>
            <person name="Shinohara A."/>
            <person name="Yoshida Y."/>
            <person name="Fujiwara M."/>
            <person name="Mori M."/>
            <person name="Tomita M."/>
            <person name="Arakawa K."/>
        </authorList>
    </citation>
    <scope>NUCLEOTIDE SEQUENCE [LARGE SCALE GENOMIC DNA]</scope>
</reference>
<dbReference type="EMBL" id="BGPR01115926">
    <property type="protein sequence ID" value="GBN05482.1"/>
    <property type="molecule type" value="Genomic_DNA"/>
</dbReference>
<dbReference type="InterPro" id="IPR050863">
    <property type="entry name" value="CenT-Element_Derived"/>
</dbReference>
<dbReference type="PANTHER" id="PTHR19303:SF73">
    <property type="entry name" value="PROTEIN PDC2"/>
    <property type="match status" value="1"/>
</dbReference>
<keyword evidence="5" id="KW-1185">Reference proteome</keyword>
<dbReference type="Gene3D" id="1.10.10.60">
    <property type="entry name" value="Homeodomain-like"/>
    <property type="match status" value="1"/>
</dbReference>
<dbReference type="PROSITE" id="PS51253">
    <property type="entry name" value="HTH_CENPB"/>
    <property type="match status" value="1"/>
</dbReference>
<dbReference type="Pfam" id="PF03184">
    <property type="entry name" value="DDE_1"/>
    <property type="match status" value="1"/>
</dbReference>
<accession>A0A4Y2KTH1</accession>
<protein>
    <submittedName>
        <fullName evidence="4">Tigger transposable element-derived protein 4</fullName>
    </submittedName>
</protein>
<dbReference type="InterPro" id="IPR009057">
    <property type="entry name" value="Homeodomain-like_sf"/>
</dbReference>
<dbReference type="AlphaFoldDB" id="A0A4Y2KTH1"/>
<evidence type="ECO:0000256" key="2">
    <source>
        <dbReference type="ARBA" id="ARBA00023125"/>
    </source>
</evidence>